<dbReference type="SUPFAM" id="SSF52821">
    <property type="entry name" value="Rhodanese/Cell cycle control phosphatase"/>
    <property type="match status" value="1"/>
</dbReference>
<dbReference type="Proteomes" id="UP000267251">
    <property type="component" value="Unassembled WGS sequence"/>
</dbReference>
<dbReference type="InterPro" id="IPR036873">
    <property type="entry name" value="Rhodanese-like_dom_sf"/>
</dbReference>
<dbReference type="AlphaFoldDB" id="A0A4P9Y0Z8"/>
<evidence type="ECO:0000313" key="2">
    <source>
        <dbReference type="EMBL" id="RKP12496.1"/>
    </source>
</evidence>
<dbReference type="PANTHER" id="PTHR43846:SF1">
    <property type="entry name" value="TRNA URIDINE(34) HYDROXYLASE"/>
    <property type="match status" value="1"/>
</dbReference>
<dbReference type="InterPro" id="IPR022111">
    <property type="entry name" value="Rhodanese_C"/>
</dbReference>
<dbReference type="PANTHER" id="PTHR43846">
    <property type="entry name" value="UPF0176 PROTEIN YCEA"/>
    <property type="match status" value="1"/>
</dbReference>
<sequence length="381" mass="42786">MGNRDSGCSSDFHWKDTTFSRIVTPRPYSTSPLPATPRTVKGEPKIVEEGIRTLENESKGQLASPDDYTILSFYRFTSVPSEHHQDLRDLISQALGGMGIHGKAFRQLDVRVRKQIVADGLDPASYDLTLAPTYLSPKEWHRQLSSPASLDSPLLIDMRNHYESEIGYFEGAIRPDVNTFREELVEVQRIVKDNPNRTIYMYCTGGIRCSKAGAILRSQGCEDVRALDGGITAYGNYIAKESPHLRSLYHGANFTFDKRRGEPVTPEEIVSSCHQCGAPCDVYTNCPNRRCNLLFLQCSSCAARYSGTCGDSVCMRVVEGEENAEEPGPCRHPSHIRKRPRDVMRKWPVVLQGMTEKIRPRTVFERMRSQNIQPSGNPVEG</sequence>
<keyword evidence="3" id="KW-1185">Reference proteome</keyword>
<dbReference type="OrthoDB" id="25002at2759"/>
<organism evidence="2 3">
    <name type="scientific">Piptocephalis cylindrospora</name>
    <dbReference type="NCBI Taxonomy" id="1907219"/>
    <lineage>
        <taxon>Eukaryota</taxon>
        <taxon>Fungi</taxon>
        <taxon>Fungi incertae sedis</taxon>
        <taxon>Zoopagomycota</taxon>
        <taxon>Zoopagomycotina</taxon>
        <taxon>Zoopagomycetes</taxon>
        <taxon>Zoopagales</taxon>
        <taxon>Piptocephalidaceae</taxon>
        <taxon>Piptocephalis</taxon>
    </lineage>
</organism>
<dbReference type="SMART" id="SM00450">
    <property type="entry name" value="RHOD"/>
    <property type="match status" value="1"/>
</dbReference>
<evidence type="ECO:0000259" key="1">
    <source>
        <dbReference type="PROSITE" id="PS50206"/>
    </source>
</evidence>
<dbReference type="PROSITE" id="PS50206">
    <property type="entry name" value="RHODANESE_3"/>
    <property type="match status" value="1"/>
</dbReference>
<name>A0A4P9Y0Z8_9FUNG</name>
<feature type="domain" description="Rhodanese" evidence="1">
    <location>
        <begin position="149"/>
        <end position="243"/>
    </location>
</feature>
<protein>
    <recommendedName>
        <fullName evidence="1">Rhodanese domain-containing protein</fullName>
    </recommendedName>
</protein>
<dbReference type="Gene3D" id="3.40.250.10">
    <property type="entry name" value="Rhodanese-like domain"/>
    <property type="match status" value="1"/>
</dbReference>
<dbReference type="Pfam" id="PF00581">
    <property type="entry name" value="Rhodanese"/>
    <property type="match status" value="1"/>
</dbReference>
<accession>A0A4P9Y0Z8</accession>
<gene>
    <name evidence="2" type="ORF">BJ684DRAFT_17023</name>
</gene>
<dbReference type="InterPro" id="IPR001763">
    <property type="entry name" value="Rhodanese-like_dom"/>
</dbReference>
<dbReference type="Pfam" id="PF12368">
    <property type="entry name" value="Rhodanese_C"/>
    <property type="match status" value="1"/>
</dbReference>
<evidence type="ECO:0000313" key="3">
    <source>
        <dbReference type="Proteomes" id="UP000267251"/>
    </source>
</evidence>
<proteinExistence type="predicted"/>
<reference evidence="3" key="1">
    <citation type="journal article" date="2018" name="Nat. Microbiol.">
        <title>Leveraging single-cell genomics to expand the fungal tree of life.</title>
        <authorList>
            <person name="Ahrendt S.R."/>
            <person name="Quandt C.A."/>
            <person name="Ciobanu D."/>
            <person name="Clum A."/>
            <person name="Salamov A."/>
            <person name="Andreopoulos B."/>
            <person name="Cheng J.F."/>
            <person name="Woyke T."/>
            <person name="Pelin A."/>
            <person name="Henrissat B."/>
            <person name="Reynolds N.K."/>
            <person name="Benny G.L."/>
            <person name="Smith M.E."/>
            <person name="James T.Y."/>
            <person name="Grigoriev I.V."/>
        </authorList>
    </citation>
    <scope>NUCLEOTIDE SEQUENCE [LARGE SCALE GENOMIC DNA]</scope>
</reference>
<dbReference type="EMBL" id="KZ988311">
    <property type="protein sequence ID" value="RKP12496.1"/>
    <property type="molecule type" value="Genomic_DNA"/>
</dbReference>